<dbReference type="KEGG" id="cle:Clole_1357"/>
<gene>
    <name evidence="2" type="ordered locus">Clole_1357</name>
</gene>
<keyword evidence="3" id="KW-1185">Reference proteome</keyword>
<feature type="transmembrane region" description="Helical" evidence="1">
    <location>
        <begin position="6"/>
        <end position="27"/>
    </location>
</feature>
<evidence type="ECO:0000313" key="2">
    <source>
        <dbReference type="EMBL" id="ADZ83083.1"/>
    </source>
</evidence>
<keyword evidence="1" id="KW-0472">Membrane</keyword>
<dbReference type="AlphaFoldDB" id="F2JI55"/>
<evidence type="ECO:0000313" key="3">
    <source>
        <dbReference type="Proteomes" id="UP000008467"/>
    </source>
</evidence>
<dbReference type="Proteomes" id="UP000008467">
    <property type="component" value="Chromosome"/>
</dbReference>
<proteinExistence type="predicted"/>
<feature type="transmembrane region" description="Helical" evidence="1">
    <location>
        <begin position="79"/>
        <end position="99"/>
    </location>
</feature>
<dbReference type="HOGENOM" id="CLU_1552533_0_0_9"/>
<keyword evidence="1" id="KW-1133">Transmembrane helix</keyword>
<protein>
    <recommendedName>
        <fullName evidence="4">DUF5673 domain-containing protein</fullName>
    </recommendedName>
</protein>
<feature type="transmembrane region" description="Helical" evidence="1">
    <location>
        <begin position="48"/>
        <end position="67"/>
    </location>
</feature>
<dbReference type="EMBL" id="CP002582">
    <property type="protein sequence ID" value="ADZ83083.1"/>
    <property type="molecule type" value="Genomic_DNA"/>
</dbReference>
<reference evidence="2 3" key="1">
    <citation type="journal article" date="2011" name="J. Bacteriol.">
        <title>Complete genome sequence of the cellulose-degrading bacterium Cellulosilyticum lentocellum.</title>
        <authorList>
            <consortium name="US DOE Joint Genome Institute"/>
            <person name="Miller D.A."/>
            <person name="Suen G."/>
            <person name="Bruce D."/>
            <person name="Copeland A."/>
            <person name="Cheng J.F."/>
            <person name="Detter C."/>
            <person name="Goodwin L.A."/>
            <person name="Han C.S."/>
            <person name="Hauser L.J."/>
            <person name="Land M.L."/>
            <person name="Lapidus A."/>
            <person name="Lucas S."/>
            <person name="Meincke L."/>
            <person name="Pitluck S."/>
            <person name="Tapia R."/>
            <person name="Teshima H."/>
            <person name="Woyke T."/>
            <person name="Fox B.G."/>
            <person name="Angert E.R."/>
            <person name="Currie C.R."/>
        </authorList>
    </citation>
    <scope>NUCLEOTIDE SEQUENCE [LARGE SCALE GENOMIC DNA]</scope>
    <source>
        <strain evidence="3">ATCC 49066 / DSM 5427 / NCIMB 11756 / RHM5</strain>
    </source>
</reference>
<dbReference type="RefSeq" id="WP_013656382.1">
    <property type="nucleotide sequence ID" value="NC_015275.1"/>
</dbReference>
<name>F2JI55_CELLD</name>
<evidence type="ECO:0000256" key="1">
    <source>
        <dbReference type="SAM" id="Phobius"/>
    </source>
</evidence>
<sequence length="172" mass="19614">MDIKWSYYLVVIIYVLVLGLRLTNMMSTRRFKNQYKEYKTVFSIKKDFFTTVSTACIVTTIAINVAALIGGRPINKDSIIITLLVIGFTIINSCYTIIFTEATTSVCWLGYELKQGDLEDVKIKEGHLKTTVNMTLTREIDSYNYAKLVVFGKNKKALETVLEDLKVKKVTE</sequence>
<organism evidence="2 3">
    <name type="scientific">Cellulosilyticum lentocellum (strain ATCC 49066 / DSM 5427 / NCIMB 11756 / RHM5)</name>
    <name type="common">Clostridium lentocellum</name>
    <dbReference type="NCBI Taxonomy" id="642492"/>
    <lineage>
        <taxon>Bacteria</taxon>
        <taxon>Bacillati</taxon>
        <taxon>Bacillota</taxon>
        <taxon>Clostridia</taxon>
        <taxon>Lachnospirales</taxon>
        <taxon>Cellulosilyticaceae</taxon>
        <taxon>Cellulosilyticum</taxon>
    </lineage>
</organism>
<accession>F2JI55</accession>
<evidence type="ECO:0008006" key="4">
    <source>
        <dbReference type="Google" id="ProtNLM"/>
    </source>
</evidence>
<keyword evidence="1" id="KW-0812">Transmembrane</keyword>